<protein>
    <recommendedName>
        <fullName evidence="4">40S ribosomal protein S12</fullName>
    </recommendedName>
</protein>
<dbReference type="GO" id="GO:0005840">
    <property type="term" value="C:ribosome"/>
    <property type="evidence" value="ECO:0007669"/>
    <property type="project" value="UniProtKB-KW"/>
</dbReference>
<dbReference type="InterPro" id="IPR004038">
    <property type="entry name" value="Ribosomal_eL8/eL30/eS12/Gad45"/>
</dbReference>
<evidence type="ECO:0000313" key="6">
    <source>
        <dbReference type="EMBL" id="CUV06369.1"/>
    </source>
</evidence>
<name>A0A0S4TG06_CRYHO</name>
<dbReference type="VEuPathDB" id="CryptoDB:Chro.50479"/>
<dbReference type="PANTHER" id="PTHR11843">
    <property type="entry name" value="40S RIBOSOMAL PROTEIN S12"/>
    <property type="match status" value="1"/>
</dbReference>
<dbReference type="GO" id="GO:0003735">
    <property type="term" value="F:structural constituent of ribosome"/>
    <property type="evidence" value="ECO:0007669"/>
    <property type="project" value="InterPro"/>
</dbReference>
<dbReference type="InterPro" id="IPR000530">
    <property type="entry name" value="Ribosomal_eS12"/>
</dbReference>
<keyword evidence="8" id="KW-1185">Reference proteome</keyword>
<evidence type="ECO:0000313" key="8">
    <source>
        <dbReference type="Proteomes" id="UP001429100"/>
    </source>
</evidence>
<dbReference type="PROSITE" id="PS01189">
    <property type="entry name" value="RIBOSOMAL_S12E"/>
    <property type="match status" value="1"/>
</dbReference>
<comment type="similarity">
    <text evidence="1 4">Belongs to the eukaryotic ribosomal protein eS12 family.</text>
</comment>
<dbReference type="VEuPathDB" id="CryptoDB:ChTU502y2012_410g0325"/>
<dbReference type="VEuPathDB" id="CryptoDB:GY17_00001575"/>
<sequence length="143" mass="15835">MSDVEIDQEGTQVQVEQEVVNDLTTAIRYVLKNSFVRGGLLRGLNEVVLALDSKKAQVCFLAESCEEDCYKQLVEALCRERGIPLIMVPDSKELGEMAGLCKVDREGNPRKVVGAASVAIVDYGVESEAYHYLQKHIAENCRS</sequence>
<dbReference type="Proteomes" id="UP000199752">
    <property type="component" value="Chromosome 5"/>
</dbReference>
<keyword evidence="2 4" id="KW-0689">Ribosomal protein</keyword>
<gene>
    <name evidence="6" type="ORF">CHUDEA5_3740</name>
    <name evidence="7" type="ORF">GY17_00001575</name>
</gene>
<dbReference type="InterPro" id="IPR029064">
    <property type="entry name" value="Ribosomal_eL30-like_sf"/>
</dbReference>
<dbReference type="EMBL" id="JTAI01000013">
    <property type="protein sequence ID" value="PPS96735.1"/>
    <property type="molecule type" value="Genomic_DNA"/>
</dbReference>
<evidence type="ECO:0000313" key="7">
    <source>
        <dbReference type="EMBL" id="PPS96735.1"/>
    </source>
</evidence>
<feature type="domain" description="Ribosomal protein eL8/eL30/eS12/Gadd45" evidence="5">
    <location>
        <begin position="26"/>
        <end position="118"/>
    </location>
</feature>
<dbReference type="Pfam" id="PF01248">
    <property type="entry name" value="Ribosomal_L7Ae"/>
    <property type="match status" value="1"/>
</dbReference>
<dbReference type="EMBL" id="LN877951">
    <property type="protein sequence ID" value="CUV06369.1"/>
    <property type="molecule type" value="Genomic_DNA"/>
</dbReference>
<evidence type="ECO:0000256" key="1">
    <source>
        <dbReference type="ARBA" id="ARBA00005824"/>
    </source>
</evidence>
<dbReference type="AlphaFoldDB" id="A0A0S4TG06"/>
<dbReference type="Proteomes" id="UP001429100">
    <property type="component" value="Unassembled WGS sequence"/>
</dbReference>
<dbReference type="SUPFAM" id="SSF55315">
    <property type="entry name" value="L30e-like"/>
    <property type="match status" value="1"/>
</dbReference>
<dbReference type="GO" id="GO:0006412">
    <property type="term" value="P:translation"/>
    <property type="evidence" value="ECO:0007669"/>
    <property type="project" value="InterPro"/>
</dbReference>
<dbReference type="GO" id="GO:1990904">
    <property type="term" value="C:ribonucleoprotein complex"/>
    <property type="evidence" value="ECO:0007669"/>
    <property type="project" value="UniProtKB-KW"/>
</dbReference>
<organism evidence="6">
    <name type="scientific">Cryptosporidium hominis</name>
    <dbReference type="NCBI Taxonomy" id="237895"/>
    <lineage>
        <taxon>Eukaryota</taxon>
        <taxon>Sar</taxon>
        <taxon>Alveolata</taxon>
        <taxon>Apicomplexa</taxon>
        <taxon>Conoidasida</taxon>
        <taxon>Coccidia</taxon>
        <taxon>Eucoccidiorida</taxon>
        <taxon>Eimeriorina</taxon>
        <taxon>Cryptosporidiidae</taxon>
        <taxon>Cryptosporidium</taxon>
    </lineage>
</organism>
<evidence type="ECO:0000256" key="4">
    <source>
        <dbReference type="RuleBase" id="RU000670"/>
    </source>
</evidence>
<dbReference type="PRINTS" id="PR00972">
    <property type="entry name" value="RIBSOMALS12E"/>
</dbReference>
<evidence type="ECO:0000259" key="5">
    <source>
        <dbReference type="Pfam" id="PF01248"/>
    </source>
</evidence>
<dbReference type="InterPro" id="IPR047860">
    <property type="entry name" value="Ribosomal_eS12_CS"/>
</dbReference>
<accession>A0A0S4TG06</accession>
<dbReference type="Gene3D" id="3.30.1330.30">
    <property type="match status" value="1"/>
</dbReference>
<reference evidence="7 8" key="3">
    <citation type="submission" date="2017-10" db="EMBL/GenBank/DDBJ databases">
        <title>Consistent, comparative and evidence-based genome annotation and re-annotation for the closely-related species, Cryptosporidium parvum, C. hominis and C. tyzzeri.</title>
        <authorList>
            <person name="Baptista R.P."/>
            <person name="Li Y."/>
            <person name="Sateriale A."/>
            <person name="Striepen B."/>
            <person name="Kissinger J.C."/>
        </authorList>
    </citation>
    <scope>NUCLEOTIDE SEQUENCE [LARGE SCALE GENOMIC DNA]</scope>
    <source>
        <strain evidence="7">30976</strain>
    </source>
</reference>
<dbReference type="OrthoDB" id="10249311at2759"/>
<evidence type="ECO:0000256" key="3">
    <source>
        <dbReference type="ARBA" id="ARBA00023274"/>
    </source>
</evidence>
<reference evidence="7 8" key="1">
    <citation type="submission" date="2014-11" db="EMBL/GenBank/DDBJ databases">
        <title>Comparative genomic analysis of Cryptosporidium hominis reveals occurrence of genetic recombination in virulent subtypes.</title>
        <authorList>
            <person name="Guo Y."/>
            <person name="Tang K."/>
            <person name="Frace M."/>
            <person name="Li N."/>
            <person name="Roellig D.M."/>
            <person name="Sammons S."/>
            <person name="Knipe K."/>
            <person name="Rowe L."/>
            <person name="Feng Y."/>
            <person name="Xiao L."/>
        </authorList>
    </citation>
    <scope>NUCLEOTIDE SEQUENCE [LARGE SCALE GENOMIC DNA]</scope>
    <source>
        <strain evidence="7">30976</strain>
    </source>
</reference>
<reference evidence="6" key="2">
    <citation type="submission" date="2015-08" db="EMBL/GenBank/DDBJ databases">
        <authorList>
            <person name="Babu N.S."/>
            <person name="Beckwith C.J."/>
            <person name="Beseler K.G."/>
            <person name="Brison A."/>
            <person name="Carone J.V."/>
            <person name="Caskin T.P."/>
            <person name="Diamond M."/>
            <person name="Durham M.E."/>
            <person name="Foxe J.M."/>
            <person name="Go M."/>
            <person name="Henderson B.A."/>
            <person name="Jones I.B."/>
            <person name="McGettigan J.A."/>
            <person name="Micheletti S.J."/>
            <person name="Nasrallah M.E."/>
            <person name="Ortiz D."/>
            <person name="Piller C.R."/>
            <person name="Privatt S.R."/>
            <person name="Schneider S.L."/>
            <person name="Sharp S."/>
            <person name="Smith T.C."/>
            <person name="Stanton J.D."/>
            <person name="Ullery H.E."/>
            <person name="Wilson R.J."/>
            <person name="Serrano M.G."/>
            <person name="Buck G."/>
            <person name="Lee V."/>
            <person name="Wang Y."/>
            <person name="Carvalho R."/>
            <person name="Voegtly L."/>
            <person name="Shi R."/>
            <person name="Duckworth R."/>
            <person name="Johnson A."/>
            <person name="Loviza R."/>
            <person name="Walstead R."/>
            <person name="Shah Z."/>
            <person name="Kiflezghi M."/>
            <person name="Wade K."/>
            <person name="Ball S.L."/>
            <person name="Bradley K.W."/>
            <person name="Asai D.J."/>
            <person name="Bowman C.A."/>
            <person name="Russell D.A."/>
            <person name="Pope W.H."/>
            <person name="Jacobs-Sera D."/>
            <person name="Hendrix R.W."/>
            <person name="Hatfull G.F."/>
        </authorList>
    </citation>
    <scope>NUCLEOTIDE SEQUENCE [LARGE SCALE GENOMIC DNA]</scope>
</reference>
<keyword evidence="3 4" id="KW-0687">Ribonucleoprotein</keyword>
<dbReference type="VEuPathDB" id="CryptoDB:CHUDEA5_3740"/>
<evidence type="ECO:0000256" key="2">
    <source>
        <dbReference type="ARBA" id="ARBA00022980"/>
    </source>
</evidence>
<proteinExistence type="inferred from homology"/>